<feature type="domain" description="D-serine dehydratase-like" evidence="3">
    <location>
        <begin position="322"/>
        <end position="416"/>
    </location>
</feature>
<dbReference type="AlphaFoldDB" id="A0A7Z0WR03"/>
<reference evidence="4 5" key="1">
    <citation type="submission" date="2016-12" db="EMBL/GenBank/DDBJ databases">
        <title>The draft genome sequence of Actinophytocola xinjiangensis.</title>
        <authorList>
            <person name="Wang W."/>
            <person name="Yuan L."/>
        </authorList>
    </citation>
    <scope>NUCLEOTIDE SEQUENCE [LARGE SCALE GENOMIC DNA]</scope>
    <source>
        <strain evidence="4 5">CGMCC 4.4663</strain>
    </source>
</reference>
<keyword evidence="5" id="KW-1185">Reference proteome</keyword>
<dbReference type="InterPro" id="IPR051466">
    <property type="entry name" value="D-amino_acid_metab_enzyme"/>
</dbReference>
<dbReference type="Pfam" id="PF14031">
    <property type="entry name" value="D-ser_dehydrat"/>
    <property type="match status" value="1"/>
</dbReference>
<accession>A0A7Z0WR03</accession>
<dbReference type="GO" id="GO:0016829">
    <property type="term" value="F:lyase activity"/>
    <property type="evidence" value="ECO:0007669"/>
    <property type="project" value="UniProtKB-KW"/>
</dbReference>
<comment type="caution">
    <text evidence="4">The sequence shown here is derived from an EMBL/GenBank/DDBJ whole genome shotgun (WGS) entry which is preliminary data.</text>
</comment>
<dbReference type="Gene3D" id="2.40.37.20">
    <property type="entry name" value="D-serine dehydratase-like domain"/>
    <property type="match status" value="1"/>
</dbReference>
<evidence type="ECO:0000313" key="5">
    <source>
        <dbReference type="Proteomes" id="UP000185696"/>
    </source>
</evidence>
<dbReference type="PANTHER" id="PTHR28004:SF8">
    <property type="entry name" value="D-SERINE DEAMINASE"/>
    <property type="match status" value="1"/>
</dbReference>
<dbReference type="InterPro" id="IPR042208">
    <property type="entry name" value="D-ser_dehydrat-like_sf"/>
</dbReference>
<keyword evidence="2" id="KW-0456">Lyase</keyword>
<proteinExistence type="inferred from homology"/>
<dbReference type="InterPro" id="IPR029066">
    <property type="entry name" value="PLP-binding_barrel"/>
</dbReference>
<organism evidence="4 5">
    <name type="scientific">Actinophytocola xinjiangensis</name>
    <dbReference type="NCBI Taxonomy" id="485602"/>
    <lineage>
        <taxon>Bacteria</taxon>
        <taxon>Bacillati</taxon>
        <taxon>Actinomycetota</taxon>
        <taxon>Actinomycetes</taxon>
        <taxon>Pseudonocardiales</taxon>
        <taxon>Pseudonocardiaceae</taxon>
    </lineage>
</organism>
<dbReference type="Gene3D" id="3.20.20.10">
    <property type="entry name" value="Alanine racemase"/>
    <property type="match status" value="1"/>
</dbReference>
<evidence type="ECO:0000256" key="1">
    <source>
        <dbReference type="ARBA" id="ARBA00005323"/>
    </source>
</evidence>
<dbReference type="Proteomes" id="UP000185696">
    <property type="component" value="Unassembled WGS sequence"/>
</dbReference>
<name>A0A7Z0WR03_9PSEU</name>
<evidence type="ECO:0000256" key="2">
    <source>
        <dbReference type="ARBA" id="ARBA00023239"/>
    </source>
</evidence>
<dbReference type="SMART" id="SM01119">
    <property type="entry name" value="D-ser_dehydrat"/>
    <property type="match status" value="1"/>
</dbReference>
<protein>
    <submittedName>
        <fullName evidence="4">Amino acid deaminase</fullName>
    </submittedName>
</protein>
<dbReference type="InterPro" id="IPR026956">
    <property type="entry name" value="D-ser_dehydrat-like_dom"/>
</dbReference>
<comment type="similarity">
    <text evidence="1">Belongs to the DSD1 family.</text>
</comment>
<dbReference type="Pfam" id="PF01168">
    <property type="entry name" value="Ala_racemase_N"/>
    <property type="match status" value="1"/>
</dbReference>
<dbReference type="PANTHER" id="PTHR28004">
    <property type="entry name" value="ZGC:162816-RELATED"/>
    <property type="match status" value="1"/>
</dbReference>
<dbReference type="CDD" id="cd06818">
    <property type="entry name" value="PLPDE_III_cryptic_DSD"/>
    <property type="match status" value="1"/>
</dbReference>
<evidence type="ECO:0000259" key="3">
    <source>
        <dbReference type="SMART" id="SM01119"/>
    </source>
</evidence>
<dbReference type="EMBL" id="MSIF01000002">
    <property type="protein sequence ID" value="OLF12880.1"/>
    <property type="molecule type" value="Genomic_DNA"/>
</dbReference>
<dbReference type="InterPro" id="IPR001608">
    <property type="entry name" value="Ala_racemase_N"/>
</dbReference>
<evidence type="ECO:0000313" key="4">
    <source>
        <dbReference type="EMBL" id="OLF12880.1"/>
    </source>
</evidence>
<dbReference type="OrthoDB" id="9811417at2"/>
<dbReference type="SUPFAM" id="SSF51419">
    <property type="entry name" value="PLP-binding barrel"/>
    <property type="match status" value="1"/>
</dbReference>
<sequence>MAGQLDRDAVAAIRDEPVDHRFKGMPDLPPGTTIGDLVTERRELATGGFVLPLMTLDAGALEHNLATFAGWCAAHGLAHAPHGKTTMAPQLFARQFDHGAWGQTCANLSQLRVYRAFGVDQVLLANQLVDPAGLAWLGRELDRDPSFGFRCWVDSVRGVELMTEGLRGTRRPVDVLVEQGVPGGRTGVRDLAEGVAVAEAVAASPALRLVGVGGYEGPVTHDTTAEALGRVHAWLDGLRTLTGELAGRGHFDGVAEVIVTAGGSAYFDQVAQVFAGPWPGGLPVLPVVRSGAYVTHDAGTYRRQSPLGESPRISDAAPLRPAVRIWAEVTSAPEPGLALLTAGRRDVPFDSDLPNPEVVRRRGATTEEPLTATVFKVNDQHAYVRHDSLAVGDRVGLGISHPCTAFDKWTLIPVVDDGMVVDLVRTYF</sequence>
<dbReference type="RefSeq" id="WP_075131788.1">
    <property type="nucleotide sequence ID" value="NZ_MSIF01000002.1"/>
</dbReference>
<gene>
    <name evidence="4" type="ORF">BLA60_06350</name>
</gene>